<sequence length="102" mass="11152">MYVAIPGPQPTPLERLTHAKTNGVTSSSPTTRVFWRSSRSILTQVSLSISLIYNLAAAANSKPITTLIPNTSEPNLPYSSHFRQTDRARTTILALLSSAHFN</sequence>
<dbReference type="Proteomes" id="UP000616885">
    <property type="component" value="Unassembled WGS sequence"/>
</dbReference>
<dbReference type="EMBL" id="JADCTT010000003">
    <property type="protein sequence ID" value="KAF9754393.1"/>
    <property type="molecule type" value="Genomic_DNA"/>
</dbReference>
<reference evidence="1" key="1">
    <citation type="submission" date="2020-10" db="EMBL/GenBank/DDBJ databases">
        <title>High-Quality Genome Resource of Clonostachys rosea strain S41 by Oxford Nanopore Long-Read Sequencing.</title>
        <authorList>
            <person name="Wang H."/>
        </authorList>
    </citation>
    <scope>NUCLEOTIDE SEQUENCE</scope>
    <source>
        <strain evidence="1">S41</strain>
    </source>
</reference>
<evidence type="ECO:0000313" key="2">
    <source>
        <dbReference type="Proteomes" id="UP000616885"/>
    </source>
</evidence>
<accession>A0A8H7NF01</accession>
<protein>
    <submittedName>
        <fullName evidence="1">Uncharacterized protein</fullName>
    </submittedName>
</protein>
<gene>
    <name evidence="1" type="ORF">IM811_009834</name>
</gene>
<evidence type="ECO:0000313" key="1">
    <source>
        <dbReference type="EMBL" id="KAF9754393.1"/>
    </source>
</evidence>
<comment type="caution">
    <text evidence="1">The sequence shown here is derived from an EMBL/GenBank/DDBJ whole genome shotgun (WGS) entry which is preliminary data.</text>
</comment>
<organism evidence="1 2">
    <name type="scientific">Bionectria ochroleuca</name>
    <name type="common">Gliocladium roseum</name>
    <dbReference type="NCBI Taxonomy" id="29856"/>
    <lineage>
        <taxon>Eukaryota</taxon>
        <taxon>Fungi</taxon>
        <taxon>Dikarya</taxon>
        <taxon>Ascomycota</taxon>
        <taxon>Pezizomycotina</taxon>
        <taxon>Sordariomycetes</taxon>
        <taxon>Hypocreomycetidae</taxon>
        <taxon>Hypocreales</taxon>
        <taxon>Bionectriaceae</taxon>
        <taxon>Clonostachys</taxon>
    </lineage>
</organism>
<dbReference type="AlphaFoldDB" id="A0A8H7NF01"/>
<proteinExistence type="predicted"/>
<name>A0A8H7NF01_BIOOC</name>